<organism evidence="10 11">
    <name type="scientific">Stecheria intestinalis</name>
    <dbReference type="NCBI Taxonomy" id="2606630"/>
    <lineage>
        <taxon>Bacteria</taxon>
        <taxon>Bacillati</taxon>
        <taxon>Bacillota</taxon>
        <taxon>Erysipelotrichia</taxon>
        <taxon>Erysipelotrichales</taxon>
        <taxon>Erysipelotrichaceae</taxon>
        <taxon>Stecheria</taxon>
    </lineage>
</organism>
<comment type="subunit">
    <text evidence="2 7">Heterodimer of SbcC and SbcD.</text>
</comment>
<dbReference type="CDD" id="cd00840">
    <property type="entry name" value="MPP_Mre11_N"/>
    <property type="match status" value="1"/>
</dbReference>
<proteinExistence type="inferred from homology"/>
<keyword evidence="7" id="KW-0235">DNA replication</keyword>
<feature type="domain" description="Nuclease SbcCD subunit D C-terminal" evidence="9">
    <location>
        <begin position="265"/>
        <end position="355"/>
    </location>
</feature>
<dbReference type="Pfam" id="PF12320">
    <property type="entry name" value="SbcD_C"/>
    <property type="match status" value="1"/>
</dbReference>
<dbReference type="GO" id="GO:0006260">
    <property type="term" value="P:DNA replication"/>
    <property type="evidence" value="ECO:0007669"/>
    <property type="project" value="UniProtKB-KW"/>
</dbReference>
<comment type="similarity">
    <text evidence="1 7">Belongs to the SbcD family.</text>
</comment>
<evidence type="ECO:0000256" key="4">
    <source>
        <dbReference type="ARBA" id="ARBA00022722"/>
    </source>
</evidence>
<dbReference type="PANTHER" id="PTHR30337:SF0">
    <property type="entry name" value="NUCLEASE SBCCD SUBUNIT D"/>
    <property type="match status" value="1"/>
</dbReference>
<dbReference type="InterPro" id="IPR029052">
    <property type="entry name" value="Metallo-depent_PP-like"/>
</dbReference>
<dbReference type="RefSeq" id="WP_105304393.1">
    <property type="nucleotide sequence ID" value="NZ_JAQXPC010000112.1"/>
</dbReference>
<dbReference type="Pfam" id="PF00149">
    <property type="entry name" value="Metallophos"/>
    <property type="match status" value="1"/>
</dbReference>
<sequence>MKLAHLSDLHLGKVVCGYSMLEDQREILHQIEEKLIRKGVDTVVIAGDVYDRTVPPAEAVTLLNDFLSALKRENMNIFLIAGNHDSGERLSFAGDLLDEVNVHISGVWNGKLTCTDLMDRFGPYHVWSLPYLRPSAVNRFIEDESKKVSTYEEAVKYALSTADLNPEERNILVAHQFVAGASLEEDGSEEFAVGGLDCIDSSVFDGFDYVALGHIHTSQAAGSQTVRYCGTPLAYSFGEKNEKSITLVDLEEKGQMRISLIRLTPKRPFAVLEGMFADLLKPEMIEKHQQEYLSIILDDPQDVPDAITTLGAHYPYIMKLDYASRSVKGEEALQAAEEMEKKTPYDLFAEFYEQRNQQEMSEEQKEYVQKEINEIWKGEQA</sequence>
<dbReference type="PANTHER" id="PTHR30337">
    <property type="entry name" value="COMPONENT OF ATP-DEPENDENT DSDNA EXONUCLEASE"/>
    <property type="match status" value="1"/>
</dbReference>
<evidence type="ECO:0000256" key="5">
    <source>
        <dbReference type="ARBA" id="ARBA00022801"/>
    </source>
</evidence>
<gene>
    <name evidence="7" type="primary">sbcD</name>
    <name evidence="10" type="ORF">FYJ51_03600</name>
</gene>
<keyword evidence="7" id="KW-0255">Endonuclease</keyword>
<dbReference type="SUPFAM" id="SSF56300">
    <property type="entry name" value="Metallo-dependent phosphatases"/>
    <property type="match status" value="1"/>
</dbReference>
<keyword evidence="4 7" id="KW-0540">Nuclease</keyword>
<dbReference type="Proteomes" id="UP000461880">
    <property type="component" value="Unassembled WGS sequence"/>
</dbReference>
<dbReference type="AlphaFoldDB" id="A0A7X2NRY5"/>
<evidence type="ECO:0000256" key="3">
    <source>
        <dbReference type="ARBA" id="ARBA00013365"/>
    </source>
</evidence>
<dbReference type="EMBL" id="VUMN01000005">
    <property type="protein sequence ID" value="MSS57983.1"/>
    <property type="molecule type" value="Genomic_DNA"/>
</dbReference>
<dbReference type="InterPro" id="IPR004843">
    <property type="entry name" value="Calcineurin-like_PHP"/>
</dbReference>
<name>A0A7X2NRY5_9FIRM</name>
<dbReference type="InterPro" id="IPR026843">
    <property type="entry name" value="SbcD_C"/>
</dbReference>
<evidence type="ECO:0000313" key="11">
    <source>
        <dbReference type="Proteomes" id="UP000461880"/>
    </source>
</evidence>
<evidence type="ECO:0000259" key="8">
    <source>
        <dbReference type="Pfam" id="PF00149"/>
    </source>
</evidence>
<protein>
    <recommendedName>
        <fullName evidence="3 7">Nuclease SbcCD subunit D</fullName>
    </recommendedName>
</protein>
<dbReference type="GO" id="GO:0006310">
    <property type="term" value="P:DNA recombination"/>
    <property type="evidence" value="ECO:0007669"/>
    <property type="project" value="UniProtKB-KW"/>
</dbReference>
<dbReference type="GO" id="GO:0004519">
    <property type="term" value="F:endonuclease activity"/>
    <property type="evidence" value="ECO:0007669"/>
    <property type="project" value="UniProtKB-KW"/>
</dbReference>
<comment type="caution">
    <text evidence="10">The sequence shown here is derived from an EMBL/GenBank/DDBJ whole genome shotgun (WGS) entry which is preliminary data.</text>
</comment>
<keyword evidence="11" id="KW-1185">Reference proteome</keyword>
<dbReference type="InterPro" id="IPR050535">
    <property type="entry name" value="DNA_Repair-Maintenance_Comp"/>
</dbReference>
<evidence type="ECO:0000256" key="1">
    <source>
        <dbReference type="ARBA" id="ARBA00010555"/>
    </source>
</evidence>
<evidence type="ECO:0000313" key="10">
    <source>
        <dbReference type="EMBL" id="MSS57983.1"/>
    </source>
</evidence>
<evidence type="ECO:0000259" key="9">
    <source>
        <dbReference type="Pfam" id="PF12320"/>
    </source>
</evidence>
<accession>A0A7X2NRY5</accession>
<evidence type="ECO:0000256" key="7">
    <source>
        <dbReference type="RuleBase" id="RU363069"/>
    </source>
</evidence>
<reference evidence="10 11" key="1">
    <citation type="submission" date="2019-08" db="EMBL/GenBank/DDBJ databases">
        <title>In-depth cultivation of the pig gut microbiome towards novel bacterial diversity and tailored functional studies.</title>
        <authorList>
            <person name="Wylensek D."/>
            <person name="Hitch T.C.A."/>
            <person name="Clavel T."/>
        </authorList>
    </citation>
    <scope>NUCLEOTIDE SEQUENCE [LARGE SCALE GENOMIC DNA]</scope>
    <source>
        <strain evidence="10 11">Oil+RF-744-GAM-WT-6</strain>
    </source>
</reference>
<evidence type="ECO:0000256" key="6">
    <source>
        <dbReference type="ARBA" id="ARBA00022839"/>
    </source>
</evidence>
<dbReference type="InterPro" id="IPR041796">
    <property type="entry name" value="Mre11_N"/>
</dbReference>
<feature type="domain" description="Calcineurin-like phosphoesterase" evidence="8">
    <location>
        <begin position="1"/>
        <end position="217"/>
    </location>
</feature>
<keyword evidence="5 7" id="KW-0378">Hydrolase</keyword>
<dbReference type="GO" id="GO:0008408">
    <property type="term" value="F:3'-5' exonuclease activity"/>
    <property type="evidence" value="ECO:0007669"/>
    <property type="project" value="InterPro"/>
</dbReference>
<keyword evidence="7" id="KW-0233">DNA recombination</keyword>
<evidence type="ECO:0000256" key="2">
    <source>
        <dbReference type="ARBA" id="ARBA00011322"/>
    </source>
</evidence>
<dbReference type="InterPro" id="IPR004593">
    <property type="entry name" value="SbcD"/>
</dbReference>
<comment type="function">
    <text evidence="7">SbcCD cleaves DNA hairpin structures. These structures can inhibit DNA replication and are intermediates in certain DNA recombination reactions. The complex acts as a 3'-&gt;5' double strand exonuclease that can open hairpins. It also has a 5' single-strand endonuclease activity.</text>
</comment>
<dbReference type="NCBIfam" id="TIGR00619">
    <property type="entry name" value="sbcd"/>
    <property type="match status" value="1"/>
</dbReference>
<dbReference type="Gene3D" id="3.60.21.10">
    <property type="match status" value="1"/>
</dbReference>
<keyword evidence="6 7" id="KW-0269">Exonuclease</keyword>